<dbReference type="Proteomes" id="UP000308197">
    <property type="component" value="Unassembled WGS sequence"/>
</dbReference>
<dbReference type="AlphaFoldDB" id="A0A5C3P7L6"/>
<feature type="compositionally biased region" description="Polar residues" evidence="1">
    <location>
        <begin position="83"/>
        <end position="99"/>
    </location>
</feature>
<gene>
    <name evidence="2" type="ORF">K466DRAFT_588072</name>
</gene>
<keyword evidence="3" id="KW-1185">Reference proteome</keyword>
<dbReference type="EMBL" id="ML211250">
    <property type="protein sequence ID" value="TFK85491.1"/>
    <property type="molecule type" value="Genomic_DNA"/>
</dbReference>
<name>A0A5C3P7L6_9APHY</name>
<feature type="region of interest" description="Disordered" evidence="1">
    <location>
        <begin position="45"/>
        <end position="146"/>
    </location>
</feature>
<protein>
    <submittedName>
        <fullName evidence="2">Uncharacterized protein</fullName>
    </submittedName>
</protein>
<feature type="compositionally biased region" description="Pro residues" evidence="1">
    <location>
        <begin position="112"/>
        <end position="130"/>
    </location>
</feature>
<organism evidence="2 3">
    <name type="scientific">Polyporus arcularius HHB13444</name>
    <dbReference type="NCBI Taxonomy" id="1314778"/>
    <lineage>
        <taxon>Eukaryota</taxon>
        <taxon>Fungi</taxon>
        <taxon>Dikarya</taxon>
        <taxon>Basidiomycota</taxon>
        <taxon>Agaricomycotina</taxon>
        <taxon>Agaricomycetes</taxon>
        <taxon>Polyporales</taxon>
        <taxon>Polyporaceae</taxon>
        <taxon>Polyporus</taxon>
    </lineage>
</organism>
<evidence type="ECO:0000256" key="1">
    <source>
        <dbReference type="SAM" id="MobiDB-lite"/>
    </source>
</evidence>
<dbReference type="InParanoid" id="A0A5C3P7L6"/>
<proteinExistence type="predicted"/>
<reference evidence="2 3" key="1">
    <citation type="journal article" date="2019" name="Nat. Ecol. Evol.">
        <title>Megaphylogeny resolves global patterns of mushroom evolution.</title>
        <authorList>
            <person name="Varga T."/>
            <person name="Krizsan K."/>
            <person name="Foldi C."/>
            <person name="Dima B."/>
            <person name="Sanchez-Garcia M."/>
            <person name="Sanchez-Ramirez S."/>
            <person name="Szollosi G.J."/>
            <person name="Szarkandi J.G."/>
            <person name="Papp V."/>
            <person name="Albert L."/>
            <person name="Andreopoulos W."/>
            <person name="Angelini C."/>
            <person name="Antonin V."/>
            <person name="Barry K.W."/>
            <person name="Bougher N.L."/>
            <person name="Buchanan P."/>
            <person name="Buyck B."/>
            <person name="Bense V."/>
            <person name="Catcheside P."/>
            <person name="Chovatia M."/>
            <person name="Cooper J."/>
            <person name="Damon W."/>
            <person name="Desjardin D."/>
            <person name="Finy P."/>
            <person name="Geml J."/>
            <person name="Haridas S."/>
            <person name="Hughes K."/>
            <person name="Justo A."/>
            <person name="Karasinski D."/>
            <person name="Kautmanova I."/>
            <person name="Kiss B."/>
            <person name="Kocsube S."/>
            <person name="Kotiranta H."/>
            <person name="LaButti K.M."/>
            <person name="Lechner B.E."/>
            <person name="Liimatainen K."/>
            <person name="Lipzen A."/>
            <person name="Lukacs Z."/>
            <person name="Mihaltcheva S."/>
            <person name="Morgado L.N."/>
            <person name="Niskanen T."/>
            <person name="Noordeloos M.E."/>
            <person name="Ohm R.A."/>
            <person name="Ortiz-Santana B."/>
            <person name="Ovrebo C."/>
            <person name="Racz N."/>
            <person name="Riley R."/>
            <person name="Savchenko A."/>
            <person name="Shiryaev A."/>
            <person name="Soop K."/>
            <person name="Spirin V."/>
            <person name="Szebenyi C."/>
            <person name="Tomsovsky M."/>
            <person name="Tulloss R.E."/>
            <person name="Uehling J."/>
            <person name="Grigoriev I.V."/>
            <person name="Vagvolgyi C."/>
            <person name="Papp T."/>
            <person name="Martin F.M."/>
            <person name="Miettinen O."/>
            <person name="Hibbett D.S."/>
            <person name="Nagy L.G."/>
        </authorList>
    </citation>
    <scope>NUCLEOTIDE SEQUENCE [LARGE SCALE GENOMIC DNA]</scope>
    <source>
        <strain evidence="2 3">HHB13444</strain>
    </source>
</reference>
<evidence type="ECO:0000313" key="3">
    <source>
        <dbReference type="Proteomes" id="UP000308197"/>
    </source>
</evidence>
<sequence length="290" mass="32291">MPTYPRTDAHGRTVRFHDAPRQRVIPADEQGPYVHFEPVQREHDFFSQDPPARGGWSEEPPSPHLSTRPLPGTPDLGGLQLTERGSPSHTPTPVNSPETRTAPLSRHTPSQTYPPPSPSPPSSPSPPLSPEPQSELPPSLAGPGLKWNVRRSDLVPSLRATHDLDRPAFTSNRKTCVLRFVVDGTTEWTHNLLPRTEASPLTVWEVLWAIRTSLFTRLERTALLPGEPRYLGAVEERPRRLHGQEDARADVFRNIDLYPAASQSYFHGLVKDEAAEKGVAQYLVKLGPRP</sequence>
<evidence type="ECO:0000313" key="2">
    <source>
        <dbReference type="EMBL" id="TFK85491.1"/>
    </source>
</evidence>
<accession>A0A5C3P7L6</accession>